<proteinExistence type="inferred from homology"/>
<dbReference type="GO" id="GO:0006307">
    <property type="term" value="P:DNA alkylation repair"/>
    <property type="evidence" value="ECO:0007669"/>
    <property type="project" value="TreeGrafter"/>
</dbReference>
<dbReference type="FunFam" id="1.10.340.30:FF:000004">
    <property type="entry name" value="DNA-3-methyladenine glycosylase II"/>
    <property type="match status" value="1"/>
</dbReference>
<dbReference type="GO" id="GO:0032993">
    <property type="term" value="C:protein-DNA complex"/>
    <property type="evidence" value="ECO:0007669"/>
    <property type="project" value="TreeGrafter"/>
</dbReference>
<dbReference type="Pfam" id="PF00730">
    <property type="entry name" value="HhH-GPD"/>
    <property type="match status" value="1"/>
</dbReference>
<protein>
    <submittedName>
        <fullName evidence="5">HhH-GPD family protein (AlkA)</fullName>
        <ecNumber evidence="5">3.2.2.21</ecNumber>
    </submittedName>
</protein>
<organism evidence="5">
    <name type="scientific">uncultured marine group II/III euryarchaeote KM3_35_H09</name>
    <dbReference type="NCBI Taxonomy" id="1456439"/>
    <lineage>
        <taxon>Archaea</taxon>
        <taxon>Methanobacteriati</taxon>
        <taxon>Methanobacteriota</taxon>
        <taxon>environmental samples</taxon>
    </lineage>
</organism>
<dbReference type="CDD" id="cd00056">
    <property type="entry name" value="ENDO3c"/>
    <property type="match status" value="1"/>
</dbReference>
<evidence type="ECO:0000256" key="1">
    <source>
        <dbReference type="ARBA" id="ARBA00010817"/>
    </source>
</evidence>
<dbReference type="InterPro" id="IPR003265">
    <property type="entry name" value="HhH-GPD_domain"/>
</dbReference>
<dbReference type="PANTHER" id="PTHR43003:SF5">
    <property type="entry name" value="DNA-3-METHYLADENINE GLYCOSYLASE"/>
    <property type="match status" value="1"/>
</dbReference>
<dbReference type="Gene3D" id="1.10.340.30">
    <property type="entry name" value="Hypothetical protein, domain 2"/>
    <property type="match status" value="1"/>
</dbReference>
<keyword evidence="2" id="KW-0227">DNA damage</keyword>
<dbReference type="GO" id="GO:0032131">
    <property type="term" value="F:alkylated DNA binding"/>
    <property type="evidence" value="ECO:0007669"/>
    <property type="project" value="TreeGrafter"/>
</dbReference>
<dbReference type="EC" id="3.2.2.21" evidence="5"/>
<keyword evidence="3" id="KW-0234">DNA repair</keyword>
<dbReference type="PANTHER" id="PTHR43003">
    <property type="entry name" value="DNA-3-METHYLADENINE GLYCOSYLASE"/>
    <property type="match status" value="1"/>
</dbReference>
<dbReference type="InterPro" id="IPR011257">
    <property type="entry name" value="DNA_glycosylase"/>
</dbReference>
<dbReference type="GO" id="GO:0008725">
    <property type="term" value="F:DNA-3-methyladenine glycosylase activity"/>
    <property type="evidence" value="ECO:0007669"/>
    <property type="project" value="TreeGrafter"/>
</dbReference>
<reference evidence="5" key="1">
    <citation type="journal article" date="2014" name="Genome Biol. Evol.">
        <title>Pangenome evidence for extensive interdomain horizontal transfer affecting lineage core and shell genes in uncultured planktonic thaumarchaeota and euryarchaeota.</title>
        <authorList>
            <person name="Deschamps P."/>
            <person name="Zivanovic Y."/>
            <person name="Moreira D."/>
            <person name="Rodriguez-Valera F."/>
            <person name="Lopez-Garcia P."/>
        </authorList>
    </citation>
    <scope>NUCLEOTIDE SEQUENCE</scope>
</reference>
<dbReference type="SMART" id="SM00478">
    <property type="entry name" value="ENDO3c"/>
    <property type="match status" value="1"/>
</dbReference>
<feature type="domain" description="HhH-GPD" evidence="4">
    <location>
        <begin position="48"/>
        <end position="196"/>
    </location>
</feature>
<evidence type="ECO:0000259" key="4">
    <source>
        <dbReference type="SMART" id="SM00478"/>
    </source>
</evidence>
<gene>
    <name evidence="5" type="primary">alkA</name>
</gene>
<evidence type="ECO:0000313" key="5">
    <source>
        <dbReference type="EMBL" id="AIF09311.1"/>
    </source>
</evidence>
<dbReference type="GO" id="GO:0043916">
    <property type="term" value="F:DNA-7-methylguanine glycosylase activity"/>
    <property type="evidence" value="ECO:0007669"/>
    <property type="project" value="TreeGrafter"/>
</dbReference>
<dbReference type="Gene3D" id="1.10.1670.40">
    <property type="match status" value="1"/>
</dbReference>
<dbReference type="SUPFAM" id="SSF48150">
    <property type="entry name" value="DNA-glycosylase"/>
    <property type="match status" value="1"/>
</dbReference>
<dbReference type="GO" id="GO:0006285">
    <property type="term" value="P:base-excision repair, AP site formation"/>
    <property type="evidence" value="ECO:0007669"/>
    <property type="project" value="TreeGrafter"/>
</dbReference>
<evidence type="ECO:0000256" key="2">
    <source>
        <dbReference type="ARBA" id="ARBA00022763"/>
    </source>
</evidence>
<sequence length="202" mass="22969">MGVPEWWGRACDELRAGDPVLAAIIDRFPGEQLEPRAEPFFTLTRAIAGQQISVRAAQTVWGRLEAICDGAVTIEAVLARSVEQLRLAGLSQRKAEYIHGLARDREVWDIDWVPLDDEAAIARLCRLRGVGRWTAEMFLIFHLLRPDVLPLDDLGLVAGIRRAYGDGLEIEQLREIGEVWRPWRSVAAWYLWRSLDPEPVEY</sequence>
<dbReference type="AlphaFoldDB" id="A0A075GZH7"/>
<dbReference type="EMBL" id="KF900858">
    <property type="protein sequence ID" value="AIF09311.1"/>
    <property type="molecule type" value="Genomic_DNA"/>
</dbReference>
<keyword evidence="5" id="KW-0326">Glycosidase</keyword>
<dbReference type="InterPro" id="IPR051912">
    <property type="entry name" value="Alkylbase_DNA_Glycosylase/TA"/>
</dbReference>
<accession>A0A075GZH7</accession>
<keyword evidence="5" id="KW-0378">Hydrolase</keyword>
<name>A0A075GZH7_9EURY</name>
<evidence type="ECO:0000256" key="3">
    <source>
        <dbReference type="ARBA" id="ARBA00023204"/>
    </source>
</evidence>
<comment type="similarity">
    <text evidence="1">Belongs to the alkylbase DNA glycosidase AlkA family.</text>
</comment>